<dbReference type="GO" id="GO:0044550">
    <property type="term" value="P:secondary metabolite biosynthetic process"/>
    <property type="evidence" value="ECO:0007669"/>
    <property type="project" value="TreeGrafter"/>
</dbReference>
<feature type="non-terminal residue" evidence="2">
    <location>
        <position position="1"/>
    </location>
</feature>
<evidence type="ECO:0000259" key="1">
    <source>
        <dbReference type="Pfam" id="PF00668"/>
    </source>
</evidence>
<dbReference type="Pfam" id="PF00668">
    <property type="entry name" value="Condensation"/>
    <property type="match status" value="1"/>
</dbReference>
<dbReference type="GO" id="GO:0043041">
    <property type="term" value="P:amino acid activation for nonribosomal peptide biosynthetic process"/>
    <property type="evidence" value="ECO:0007669"/>
    <property type="project" value="TreeGrafter"/>
</dbReference>
<dbReference type="AlphaFoldDB" id="S6UZZ0"/>
<organism evidence="2 3">
    <name type="scientific">Pseudomonas syringae pv. actinidiae ICMP 18807</name>
    <dbReference type="NCBI Taxonomy" id="1194404"/>
    <lineage>
        <taxon>Bacteria</taxon>
        <taxon>Pseudomonadati</taxon>
        <taxon>Pseudomonadota</taxon>
        <taxon>Gammaproteobacteria</taxon>
        <taxon>Pseudomonadales</taxon>
        <taxon>Pseudomonadaceae</taxon>
        <taxon>Pseudomonas</taxon>
        <taxon>Pseudomonas syringae</taxon>
    </lineage>
</organism>
<evidence type="ECO:0000313" key="2">
    <source>
        <dbReference type="EMBL" id="EPN47456.1"/>
    </source>
</evidence>
<dbReference type="GO" id="GO:0003824">
    <property type="term" value="F:catalytic activity"/>
    <property type="evidence" value="ECO:0007669"/>
    <property type="project" value="InterPro"/>
</dbReference>
<dbReference type="InterPro" id="IPR023213">
    <property type="entry name" value="CAT-like_dom_sf"/>
</dbReference>
<dbReference type="InterPro" id="IPR001242">
    <property type="entry name" value="Condensation_dom"/>
</dbReference>
<name>S6UZZ0_PSESF</name>
<proteinExistence type="predicted"/>
<dbReference type="EMBL" id="AOKG01001445">
    <property type="protein sequence ID" value="EPN47456.1"/>
    <property type="molecule type" value="Genomic_DNA"/>
</dbReference>
<dbReference type="FunFam" id="3.30.559.10:FF:000023">
    <property type="entry name" value="Non-ribosomal peptide synthetase"/>
    <property type="match status" value="1"/>
</dbReference>
<protein>
    <submittedName>
        <fullName evidence="2">Yersiniabactin non-ribosomal peptide synthetase</fullName>
    </submittedName>
</protein>
<dbReference type="SUPFAM" id="SSF52777">
    <property type="entry name" value="CoA-dependent acyltransferases"/>
    <property type="match status" value="1"/>
</dbReference>
<evidence type="ECO:0000313" key="3">
    <source>
        <dbReference type="Proteomes" id="UP000015729"/>
    </source>
</evidence>
<dbReference type="PANTHER" id="PTHR45527">
    <property type="entry name" value="NONRIBOSOMAL PEPTIDE SYNTHETASE"/>
    <property type="match status" value="1"/>
</dbReference>
<dbReference type="GO" id="GO:0031177">
    <property type="term" value="F:phosphopantetheine binding"/>
    <property type="evidence" value="ECO:0007669"/>
    <property type="project" value="TreeGrafter"/>
</dbReference>
<feature type="non-terminal residue" evidence="2">
    <location>
        <position position="242"/>
    </location>
</feature>
<comment type="caution">
    <text evidence="2">The sequence shown here is derived from an EMBL/GenBank/DDBJ whole genome shotgun (WGS) entry which is preliminary data.</text>
</comment>
<dbReference type="Gene3D" id="3.30.559.10">
    <property type="entry name" value="Chloramphenicol acetyltransferase-like domain"/>
    <property type="match status" value="1"/>
</dbReference>
<dbReference type="Proteomes" id="UP000015729">
    <property type="component" value="Unassembled WGS sequence"/>
</dbReference>
<dbReference type="GO" id="GO:0005737">
    <property type="term" value="C:cytoplasm"/>
    <property type="evidence" value="ECO:0007669"/>
    <property type="project" value="TreeGrafter"/>
</dbReference>
<feature type="domain" description="Condensation" evidence="1">
    <location>
        <begin position="62"/>
        <end position="230"/>
    </location>
</feature>
<reference evidence="2 3" key="1">
    <citation type="journal article" date="2013" name="PLoS Pathog.">
        <title>Genomic analysis of the Kiwifruit pathogen Pseudomonas syringae pv. actinidiae provides insight into the origins of an emergent plant disease.</title>
        <authorList>
            <person name="McCann H.C."/>
            <person name="Rikkerink E.H."/>
            <person name="Bertels F."/>
            <person name="Fiers M."/>
            <person name="Lu A."/>
            <person name="Rees-George J."/>
            <person name="Andersen M.T."/>
            <person name="Gleave A.P."/>
            <person name="Haubold B."/>
            <person name="Wohlers M.W."/>
            <person name="Guttman D.S."/>
            <person name="Wang P.W."/>
            <person name="Straub C."/>
            <person name="Vanneste J.L."/>
            <person name="Rainey P.B."/>
            <person name="Templeton M.D."/>
        </authorList>
    </citation>
    <scope>NUCLEOTIDE SEQUENCE [LARGE SCALE GENOMIC DNA]</scope>
    <source>
        <strain evidence="2 3">ICMP 18807</strain>
    </source>
</reference>
<accession>S6UZZ0</accession>
<sequence>GSASVQVNSAEVAGNDEPIALMSDGQPFALTSVQHAYLVGRSSEQPLGGVGCHLYQEFDGHGLTPQVLEAAIYRLIERHPMLKTRFLADGRQQWQAHSAWPGLKVHDLRDSNDTLRQQRLSDLREQLGHRRLDVENGETFDFQLCLLPGDQNRLLVNIDLLVADAASFNQLFEELIALIEDRPLPPSPVDYDFCSYLTQVRRNDQARVEKAKAWWLGRLDDLPLAPILPLAQDPERIAQVRI</sequence>
<gene>
    <name evidence="2" type="ORF">A244_20631</name>
</gene>
<dbReference type="PANTHER" id="PTHR45527:SF1">
    <property type="entry name" value="FATTY ACID SYNTHASE"/>
    <property type="match status" value="1"/>
</dbReference>